<dbReference type="STRING" id="1173061.A0A0J9X9X9"/>
<feature type="domain" description="RING-Gid-type" evidence="9">
    <location>
        <begin position="358"/>
        <end position="419"/>
    </location>
</feature>
<keyword evidence="3" id="KW-0963">Cytoplasm</keyword>
<dbReference type="PROSITE" id="PS51867">
    <property type="entry name" value="ZF_RING_GID"/>
    <property type="match status" value="1"/>
</dbReference>
<dbReference type="GO" id="GO:0043161">
    <property type="term" value="P:proteasome-mediated ubiquitin-dependent protein catabolic process"/>
    <property type="evidence" value="ECO:0007669"/>
    <property type="project" value="InterPro"/>
</dbReference>
<protein>
    <submittedName>
        <fullName evidence="10">Similar to Saccharomyces cerevisiae YIL097W FYV10 Subunit of GID complex</fullName>
    </submittedName>
</protein>
<comment type="similarity">
    <text evidence="2">Belongs to the FYV10 family.</text>
</comment>
<dbReference type="SMART" id="SM00757">
    <property type="entry name" value="CRA"/>
    <property type="match status" value="1"/>
</dbReference>
<dbReference type="AlphaFoldDB" id="A0A0J9X9X9"/>
<dbReference type="GO" id="GO:0005634">
    <property type="term" value="C:nucleus"/>
    <property type="evidence" value="ECO:0007669"/>
    <property type="project" value="TreeGrafter"/>
</dbReference>
<comment type="caution">
    <text evidence="10">The sequence shown here is derived from an EMBL/GenBank/DDBJ whole genome shotgun (WGS) entry which is preliminary data.</text>
</comment>
<proteinExistence type="inferred from homology"/>
<dbReference type="InterPro" id="IPR024964">
    <property type="entry name" value="CTLH/CRA"/>
</dbReference>
<reference evidence="10" key="1">
    <citation type="submission" date="2014-03" db="EMBL/GenBank/DDBJ databases">
        <authorList>
            <person name="Casaregola S."/>
        </authorList>
    </citation>
    <scope>NUCLEOTIDE SEQUENCE [LARGE SCALE GENOMIC DNA]</scope>
    <source>
        <strain evidence="10">CLIB 918</strain>
    </source>
</reference>
<dbReference type="GO" id="GO:0061630">
    <property type="term" value="F:ubiquitin protein ligase activity"/>
    <property type="evidence" value="ECO:0007669"/>
    <property type="project" value="InterPro"/>
</dbReference>
<dbReference type="PROSITE" id="PS50897">
    <property type="entry name" value="CTLH"/>
    <property type="match status" value="1"/>
</dbReference>
<sequence>MAFGDNTLQLEEPLLRVPYESMRKTFKSTQRHLERNIEQLRVGAQDLVNLTSNVPTSVATNATPDDSAMDVDYSGSEAAQALSQIDGMIGRVKGMKRKMSSLKSEHERNVSKARARIDFLSQLCDPTVQDVDSEKYKDWSRTRLNMLLVDYCLRNGQPNTAMRLASARGIEKLVDIEELQQCNEIERSLRTDHVISKCQAWCSENRQFLKKIRSNLEFQIKFQQYIELVRDGKPAEAIQYYRQNLIKNAETKFDLMMRASGLLAFRSSEDNEPYNDLYSPQRWDELADMFVQTFQELHGLPHRSLFLHYLATGITALKTHSCEVPTAEEVQQQQLAPPSLHQPFGRNHRVDLTRGYMCPVCSIELRNLAQPLPYALHHHSHLDADPVMLPNSRIYGKAKLDDYAKKAGIPPNKIVDPVTREIFDDFSATKVFPT</sequence>
<keyword evidence="6" id="KW-0862">Zinc</keyword>
<evidence type="ECO:0000256" key="4">
    <source>
        <dbReference type="ARBA" id="ARBA00022723"/>
    </source>
</evidence>
<keyword evidence="5 7" id="KW-0863">Zinc-finger</keyword>
<dbReference type="PANTHER" id="PTHR12170">
    <property type="entry name" value="MACROPHAGE ERYTHROBLAST ATTACHER-RELATED"/>
    <property type="match status" value="1"/>
</dbReference>
<dbReference type="Proteomes" id="UP000242525">
    <property type="component" value="Unassembled WGS sequence"/>
</dbReference>
<organism evidence="10 11">
    <name type="scientific">Geotrichum candidum</name>
    <name type="common">Oospora lactis</name>
    <name type="synonym">Dipodascus geotrichum</name>
    <dbReference type="NCBI Taxonomy" id="1173061"/>
    <lineage>
        <taxon>Eukaryota</taxon>
        <taxon>Fungi</taxon>
        <taxon>Dikarya</taxon>
        <taxon>Ascomycota</taxon>
        <taxon>Saccharomycotina</taxon>
        <taxon>Dipodascomycetes</taxon>
        <taxon>Dipodascales</taxon>
        <taxon>Dipodascaceae</taxon>
        <taxon>Geotrichum</taxon>
    </lineage>
</organism>
<evidence type="ECO:0000313" key="11">
    <source>
        <dbReference type="Proteomes" id="UP000242525"/>
    </source>
</evidence>
<evidence type="ECO:0000256" key="5">
    <source>
        <dbReference type="ARBA" id="ARBA00022771"/>
    </source>
</evidence>
<dbReference type="Pfam" id="PF10607">
    <property type="entry name" value="CTLH"/>
    <property type="match status" value="1"/>
</dbReference>
<evidence type="ECO:0000259" key="9">
    <source>
        <dbReference type="PROSITE" id="PS51867"/>
    </source>
</evidence>
<dbReference type="GO" id="GO:0005737">
    <property type="term" value="C:cytoplasm"/>
    <property type="evidence" value="ECO:0007669"/>
    <property type="project" value="UniProtKB-SubCell"/>
</dbReference>
<comment type="subcellular location">
    <subcellularLocation>
        <location evidence="1">Cytoplasm</location>
    </subcellularLocation>
</comment>
<evidence type="ECO:0000256" key="1">
    <source>
        <dbReference type="ARBA" id="ARBA00004496"/>
    </source>
</evidence>
<dbReference type="InterPro" id="IPR013144">
    <property type="entry name" value="CRA_dom"/>
</dbReference>
<keyword evidence="4" id="KW-0479">Metal-binding</keyword>
<dbReference type="InterPro" id="IPR044063">
    <property type="entry name" value="ZF_RING_GID"/>
</dbReference>
<keyword evidence="11" id="KW-1185">Reference proteome</keyword>
<dbReference type="SMART" id="SM00668">
    <property type="entry name" value="CTLH"/>
    <property type="match status" value="1"/>
</dbReference>
<dbReference type="PANTHER" id="PTHR12170:SF2">
    <property type="entry name" value="E3 UBIQUITIN-PROTEIN TRANSFERASE MAEA"/>
    <property type="match status" value="1"/>
</dbReference>
<dbReference type="InterPro" id="IPR006595">
    <property type="entry name" value="CTLH_C"/>
</dbReference>
<gene>
    <name evidence="10" type="ORF">BN980_GECA06s04289g</name>
</gene>
<dbReference type="OrthoDB" id="1933455at2759"/>
<feature type="zinc finger region" description="RING-Gid-type" evidence="7">
    <location>
        <begin position="358"/>
        <end position="419"/>
    </location>
</feature>
<evidence type="ECO:0000256" key="7">
    <source>
        <dbReference type="PROSITE-ProRule" id="PRU01215"/>
    </source>
</evidence>
<dbReference type="GO" id="GO:0034657">
    <property type="term" value="C:GID complex"/>
    <property type="evidence" value="ECO:0007669"/>
    <property type="project" value="TreeGrafter"/>
</dbReference>
<evidence type="ECO:0000259" key="8">
    <source>
        <dbReference type="PROSITE" id="PS50897"/>
    </source>
</evidence>
<feature type="domain" description="CTLH" evidence="8">
    <location>
        <begin position="195"/>
        <end position="236"/>
    </location>
</feature>
<evidence type="ECO:0000256" key="2">
    <source>
        <dbReference type="ARBA" id="ARBA00010615"/>
    </source>
</evidence>
<evidence type="ECO:0000313" key="10">
    <source>
        <dbReference type="EMBL" id="CDO54073.1"/>
    </source>
</evidence>
<dbReference type="InterPro" id="IPR045098">
    <property type="entry name" value="Fyv10_fam"/>
</dbReference>
<evidence type="ECO:0000256" key="3">
    <source>
        <dbReference type="ARBA" id="ARBA00022490"/>
    </source>
</evidence>
<evidence type="ECO:0000256" key="6">
    <source>
        <dbReference type="ARBA" id="ARBA00022833"/>
    </source>
</evidence>
<dbReference type="GO" id="GO:0008270">
    <property type="term" value="F:zinc ion binding"/>
    <property type="evidence" value="ECO:0007669"/>
    <property type="project" value="UniProtKB-KW"/>
</dbReference>
<accession>A0A0J9X9X9</accession>
<name>A0A0J9X9X9_GEOCN</name>
<dbReference type="EMBL" id="CCBN010000006">
    <property type="protein sequence ID" value="CDO54073.1"/>
    <property type="molecule type" value="Genomic_DNA"/>
</dbReference>